<comment type="caution">
    <text evidence="1">The sequence shown here is derived from an EMBL/GenBank/DDBJ whole genome shotgun (WGS) entry which is preliminary data.</text>
</comment>
<proteinExistence type="predicted"/>
<protein>
    <submittedName>
        <fullName evidence="1">Uncharacterized protein</fullName>
    </submittedName>
</protein>
<organism evidence="1 2">
    <name type="scientific">Aphidius gifuensis</name>
    <name type="common">Parasitoid wasp</name>
    <dbReference type="NCBI Taxonomy" id="684658"/>
    <lineage>
        <taxon>Eukaryota</taxon>
        <taxon>Metazoa</taxon>
        <taxon>Ecdysozoa</taxon>
        <taxon>Arthropoda</taxon>
        <taxon>Hexapoda</taxon>
        <taxon>Insecta</taxon>
        <taxon>Pterygota</taxon>
        <taxon>Neoptera</taxon>
        <taxon>Endopterygota</taxon>
        <taxon>Hymenoptera</taxon>
        <taxon>Apocrita</taxon>
        <taxon>Ichneumonoidea</taxon>
        <taxon>Braconidae</taxon>
        <taxon>Aphidiinae</taxon>
        <taxon>Aphidius</taxon>
    </lineage>
</organism>
<name>A0A835CT50_APHGI</name>
<dbReference type="Proteomes" id="UP000639338">
    <property type="component" value="Unassembled WGS sequence"/>
</dbReference>
<sequence>MQNLHDALIKNSMKLSEIRVKFLLNLENNFNNVTEKISTQNNYNGKNKTYDRCTNSALKRIFKIYSHIRNETRQVFNSKINEIEDILSLEFQMSNKQLLKFHPEMKKCTGEENRGTLSCIFYQTSVAKSNIKETIEDINDVNSLGNELSKQLEDSNVEHLKEFYHSSSIITDGIELCLKEKKSSGNRH</sequence>
<gene>
    <name evidence="1" type="ORF">HCN44_005694</name>
</gene>
<accession>A0A835CT50</accession>
<evidence type="ECO:0000313" key="1">
    <source>
        <dbReference type="EMBL" id="KAF7992913.1"/>
    </source>
</evidence>
<dbReference type="EMBL" id="JACMRX010000003">
    <property type="protein sequence ID" value="KAF7992913.1"/>
    <property type="molecule type" value="Genomic_DNA"/>
</dbReference>
<evidence type="ECO:0000313" key="2">
    <source>
        <dbReference type="Proteomes" id="UP000639338"/>
    </source>
</evidence>
<dbReference type="AlphaFoldDB" id="A0A835CT50"/>
<reference evidence="1 2" key="1">
    <citation type="submission" date="2020-08" db="EMBL/GenBank/DDBJ databases">
        <title>Aphidius gifuensis genome sequencing and assembly.</title>
        <authorList>
            <person name="Du Z."/>
        </authorList>
    </citation>
    <scope>NUCLEOTIDE SEQUENCE [LARGE SCALE GENOMIC DNA]</scope>
    <source>
        <strain evidence="1">YNYX2018</strain>
        <tissue evidence="1">Adults</tissue>
    </source>
</reference>
<keyword evidence="2" id="KW-1185">Reference proteome</keyword>